<feature type="site" description="Transition state stabilizer" evidence="10">
    <location>
        <position position="141"/>
    </location>
</feature>
<dbReference type="GO" id="GO:0006281">
    <property type="term" value="P:DNA repair"/>
    <property type="evidence" value="ECO:0007669"/>
    <property type="project" value="UniProtKB-KW"/>
</dbReference>
<dbReference type="PANTHER" id="PTHR22748:SF4">
    <property type="entry name" value="DNA-(APURINIC OR APYRIMIDINIC SITE) ENDONUCLEASE 2"/>
    <property type="match status" value="1"/>
</dbReference>
<protein>
    <recommendedName>
        <fullName evidence="3">exodeoxyribonuclease III</fullName>
        <ecNumber evidence="3">3.1.11.2</ecNumber>
    </recommendedName>
</protein>
<evidence type="ECO:0000313" key="12">
    <source>
        <dbReference type="Ensembl" id="ENSXETP00000113463"/>
    </source>
</evidence>
<sequence length="187" mass="21143">MVKLLSLNVKGSNSPTKRKLIMTELRKQHVDIAFLQETHHASHTPHLALKHYPQVYASNNPQKKATGVMTLIHKDLPFKLQDKLTDVEGRFVFLKGQIAELKVTIANVYAPNEAQLSFMHKTLSKLEMFKEGLLVLGGDLNVMLNPILDSSSKKSPISYKGLKILKQKLAAARLIDTWRIMHPKNKD</sequence>
<evidence type="ECO:0000259" key="11">
    <source>
        <dbReference type="Pfam" id="PF03372"/>
    </source>
</evidence>
<dbReference type="GO" id="GO:0008311">
    <property type="term" value="F:double-stranded DNA 3'-5' DNA exonuclease activity"/>
    <property type="evidence" value="ECO:0007669"/>
    <property type="project" value="UniProtKB-EC"/>
</dbReference>
<proteinExistence type="inferred from homology"/>
<dbReference type="EC" id="3.1.11.2" evidence="3"/>
<dbReference type="InterPro" id="IPR036691">
    <property type="entry name" value="Endo/exonu/phosph_ase_sf"/>
</dbReference>
<keyword evidence="8" id="KW-0234">DNA repair</keyword>
<reference evidence="12" key="1">
    <citation type="journal article" date="2010" name="Science">
        <title>The genome of the Western clawed frog Xenopus tropicalis.</title>
        <authorList>
            <person name="Hellsten U."/>
            <person name="Harland R.M."/>
            <person name="Gilchrist M.J."/>
            <person name="Hendrix D."/>
            <person name="Jurka J."/>
            <person name="Kapitonov V."/>
            <person name="Ovcharenko I."/>
            <person name="Putnam N.H."/>
            <person name="Shu S."/>
            <person name="Taher L."/>
            <person name="Blitz I.L."/>
            <person name="Blumberg B."/>
            <person name="Dichmann D.S."/>
            <person name="Dubchak I."/>
            <person name="Amaya E."/>
            <person name="Detter J.C."/>
            <person name="Fletcher R."/>
            <person name="Gerhard D.S."/>
            <person name="Goodstein D."/>
            <person name="Graves T."/>
            <person name="Grigoriev I.V."/>
            <person name="Grimwood J."/>
            <person name="Kawashima T."/>
            <person name="Lindquist E."/>
            <person name="Lucas S.M."/>
            <person name="Mead P.E."/>
            <person name="Mitros T."/>
            <person name="Ogino H."/>
            <person name="Ohta Y."/>
            <person name="Poliakov A.V."/>
            <person name="Pollet N."/>
            <person name="Robert J."/>
            <person name="Salamov A."/>
            <person name="Sater A.K."/>
            <person name="Schmutz J."/>
            <person name="Terry A."/>
            <person name="Vize P.D."/>
            <person name="Warren W.C."/>
            <person name="Wells D."/>
            <person name="Wills A."/>
            <person name="Wilson R.K."/>
            <person name="Zimmerman L.B."/>
            <person name="Zorn A.M."/>
            <person name="Grainger R."/>
            <person name="Grammer T."/>
            <person name="Khokha M.K."/>
            <person name="Richardson P.M."/>
            <person name="Rokhsar D.S."/>
        </authorList>
    </citation>
    <scope>NUCLEOTIDE SEQUENCE [LARGE SCALE GENOMIC DNA]</scope>
    <source>
        <strain evidence="12">Nigerian</strain>
    </source>
</reference>
<dbReference type="Gene3D" id="3.60.10.10">
    <property type="entry name" value="Endonuclease/exonuclease/phosphatase"/>
    <property type="match status" value="1"/>
</dbReference>
<keyword evidence="9" id="KW-0464">Manganese</keyword>
<feature type="domain" description="Endonuclease/exonuclease/phosphatase" evidence="11">
    <location>
        <begin position="5"/>
        <end position="142"/>
    </location>
</feature>
<evidence type="ECO:0000256" key="3">
    <source>
        <dbReference type="ARBA" id="ARBA00012115"/>
    </source>
</evidence>
<evidence type="ECO:0000256" key="5">
    <source>
        <dbReference type="ARBA" id="ARBA00022763"/>
    </source>
</evidence>
<evidence type="ECO:0000256" key="8">
    <source>
        <dbReference type="ARBA" id="ARBA00023204"/>
    </source>
</evidence>
<keyword evidence="7 9" id="KW-0460">Magnesium</keyword>
<evidence type="ECO:0000256" key="1">
    <source>
        <dbReference type="ARBA" id="ARBA00000493"/>
    </source>
</evidence>
<comment type="catalytic activity">
    <reaction evidence="1">
        <text>Exonucleolytic cleavage in the 3'- to 5'-direction to yield nucleoside 5'-phosphates.</text>
        <dbReference type="EC" id="3.1.11.2"/>
    </reaction>
</comment>
<comment type="similarity">
    <text evidence="2">Belongs to the DNA repair enzymes AP/ExoA family.</text>
</comment>
<dbReference type="GeneTree" id="ENSGT01070000253955"/>
<keyword evidence="6" id="KW-0378">Hydrolase</keyword>
<evidence type="ECO:0000256" key="4">
    <source>
        <dbReference type="ARBA" id="ARBA00022723"/>
    </source>
</evidence>
<dbReference type="InterPro" id="IPR005135">
    <property type="entry name" value="Endo/exonuclease/phosphatase"/>
</dbReference>
<dbReference type="GO" id="GO:0046872">
    <property type="term" value="F:metal ion binding"/>
    <property type="evidence" value="ECO:0007669"/>
    <property type="project" value="UniProtKB-KW"/>
</dbReference>
<keyword evidence="5" id="KW-0227">DNA damage</keyword>
<organism evidence="12">
    <name type="scientific">Xenopus tropicalis</name>
    <name type="common">Western clawed frog</name>
    <name type="synonym">Silurana tropicalis</name>
    <dbReference type="NCBI Taxonomy" id="8364"/>
    <lineage>
        <taxon>Eukaryota</taxon>
        <taxon>Metazoa</taxon>
        <taxon>Chordata</taxon>
        <taxon>Craniata</taxon>
        <taxon>Vertebrata</taxon>
        <taxon>Euteleostomi</taxon>
        <taxon>Amphibia</taxon>
        <taxon>Batrachia</taxon>
        <taxon>Anura</taxon>
        <taxon>Pipoidea</taxon>
        <taxon>Pipidae</taxon>
        <taxon>Xenopodinae</taxon>
        <taxon>Xenopus</taxon>
        <taxon>Silurana</taxon>
    </lineage>
</organism>
<evidence type="ECO:0000256" key="2">
    <source>
        <dbReference type="ARBA" id="ARBA00007092"/>
    </source>
</evidence>
<dbReference type="InterPro" id="IPR004808">
    <property type="entry name" value="AP_endonuc_1"/>
</dbReference>
<keyword evidence="4 9" id="KW-0479">Metal-binding</keyword>
<evidence type="ECO:0000256" key="10">
    <source>
        <dbReference type="PIRSR" id="PIRSR604808-3"/>
    </source>
</evidence>
<accession>A0A803JZJ7</accession>
<dbReference type="Ensembl" id="ENSXETT00000120879">
    <property type="protein sequence ID" value="ENSXETP00000113463"/>
    <property type="gene ID" value="ENSXETG00000047252"/>
</dbReference>
<feature type="binding site" evidence="9">
    <location>
        <position position="139"/>
    </location>
    <ligand>
        <name>Mg(2+)</name>
        <dbReference type="ChEBI" id="CHEBI:18420"/>
        <label>1</label>
    </ligand>
</feature>
<evidence type="ECO:0000256" key="7">
    <source>
        <dbReference type="ARBA" id="ARBA00022842"/>
    </source>
</evidence>
<comment type="cofactor">
    <cofactor evidence="9">
        <name>Mg(2+)</name>
        <dbReference type="ChEBI" id="CHEBI:18420"/>
    </cofactor>
    <cofactor evidence="9">
        <name>Mn(2+)</name>
        <dbReference type="ChEBI" id="CHEBI:29035"/>
    </cofactor>
    <text evidence="9">Probably binds two magnesium or manganese ions per subunit.</text>
</comment>
<name>A0A803JZJ7_XENTR</name>
<dbReference type="CDD" id="cd09076">
    <property type="entry name" value="L1-EN"/>
    <property type="match status" value="1"/>
</dbReference>
<dbReference type="PANTHER" id="PTHR22748">
    <property type="entry name" value="AP ENDONUCLEASE"/>
    <property type="match status" value="1"/>
</dbReference>
<evidence type="ECO:0000256" key="9">
    <source>
        <dbReference type="PIRSR" id="PIRSR604808-2"/>
    </source>
</evidence>
<feature type="binding site" evidence="9">
    <location>
        <position position="37"/>
    </location>
    <ligand>
        <name>Mg(2+)</name>
        <dbReference type="ChEBI" id="CHEBI:18420"/>
        <label>1</label>
    </ligand>
</feature>
<feature type="binding site" evidence="9">
    <location>
        <position position="8"/>
    </location>
    <ligand>
        <name>Mg(2+)</name>
        <dbReference type="ChEBI" id="CHEBI:18420"/>
        <label>1</label>
    </ligand>
</feature>
<evidence type="ECO:0000256" key="6">
    <source>
        <dbReference type="ARBA" id="ARBA00022801"/>
    </source>
</evidence>
<dbReference type="Pfam" id="PF03372">
    <property type="entry name" value="Exo_endo_phos"/>
    <property type="match status" value="1"/>
</dbReference>
<dbReference type="AlphaFoldDB" id="A0A803JZJ7"/>
<dbReference type="InParanoid" id="A0A803JZJ7"/>
<reference evidence="12" key="2">
    <citation type="submission" date="2021-03" db="UniProtKB">
        <authorList>
            <consortium name="Ensembl"/>
        </authorList>
    </citation>
    <scope>IDENTIFICATION</scope>
</reference>
<feature type="binding site" evidence="9">
    <location>
        <position position="141"/>
    </location>
    <ligand>
        <name>Mg(2+)</name>
        <dbReference type="ChEBI" id="CHEBI:18420"/>
        <label>1</label>
    </ligand>
</feature>
<dbReference type="SUPFAM" id="SSF56219">
    <property type="entry name" value="DNase I-like"/>
    <property type="match status" value="1"/>
</dbReference>